<keyword evidence="2" id="KW-0646">Protease inhibitor</keyword>
<dbReference type="RefSeq" id="XP_015524687.1">
    <property type="nucleotide sequence ID" value="XM_015669201.2"/>
</dbReference>
<dbReference type="OrthoDB" id="6236007at2759"/>
<dbReference type="PANTHER" id="PTHR23259">
    <property type="entry name" value="RIDDLE"/>
    <property type="match status" value="1"/>
</dbReference>
<dbReference type="GO" id="GO:0030414">
    <property type="term" value="F:peptidase inhibitor activity"/>
    <property type="evidence" value="ECO:0007669"/>
    <property type="project" value="UniProtKB-KW"/>
</dbReference>
<dbReference type="InterPro" id="IPR002919">
    <property type="entry name" value="TIL_dom"/>
</dbReference>
<dbReference type="Proteomes" id="UP000829291">
    <property type="component" value="Chromosome 2"/>
</dbReference>
<dbReference type="CDD" id="cd19941">
    <property type="entry name" value="TIL"/>
    <property type="match status" value="1"/>
</dbReference>
<evidence type="ECO:0000256" key="3">
    <source>
        <dbReference type="ARBA" id="ARBA00023157"/>
    </source>
</evidence>
<dbReference type="GeneID" id="107227921"/>
<feature type="signal peptide" evidence="4">
    <location>
        <begin position="1"/>
        <end position="23"/>
    </location>
</feature>
<dbReference type="AlphaFoldDB" id="A0A6J0CDJ9"/>
<protein>
    <submittedName>
        <fullName evidence="7">Chymotrypsin inhibitor Ani s 6</fullName>
    </submittedName>
</protein>
<sequence>MSPIPIFAVFLVLGAAAIVNVSSLPNYGGSSWAVSPKDCSRTEVFSRCDGNPSCQKTCDNYNEPIPCTRSSGLEGNMCYPGCVCKPGFVRVAQGDQCIPLDKCEGRVKH</sequence>
<gene>
    <name evidence="7" type="primary">LOC107227921</name>
</gene>
<evidence type="ECO:0000256" key="4">
    <source>
        <dbReference type="SAM" id="SignalP"/>
    </source>
</evidence>
<proteinExistence type="inferred from homology"/>
<dbReference type="InterPro" id="IPR036084">
    <property type="entry name" value="Ser_inhib-like_sf"/>
</dbReference>
<evidence type="ECO:0000313" key="7">
    <source>
        <dbReference type="RefSeq" id="XP_015524687.1"/>
    </source>
</evidence>
<dbReference type="SUPFAM" id="SSF57567">
    <property type="entry name" value="Serine protease inhibitors"/>
    <property type="match status" value="1"/>
</dbReference>
<evidence type="ECO:0000256" key="2">
    <source>
        <dbReference type="ARBA" id="ARBA00022690"/>
    </source>
</evidence>
<dbReference type="Pfam" id="PF01826">
    <property type="entry name" value="TIL"/>
    <property type="match status" value="1"/>
</dbReference>
<dbReference type="InParanoid" id="A0A6J0CDJ9"/>
<feature type="domain" description="TIL" evidence="5">
    <location>
        <begin position="39"/>
        <end position="103"/>
    </location>
</feature>
<dbReference type="KEGG" id="nlo:107227921"/>
<dbReference type="InterPro" id="IPR051368">
    <property type="entry name" value="SerProtInhib-TIL_Domain"/>
</dbReference>
<comment type="similarity">
    <text evidence="1">Belongs to the serine protease inhibitor-like (TIL domain-containing) family.</text>
</comment>
<keyword evidence="4" id="KW-0732">Signal</keyword>
<name>A0A6J0CDJ9_NEOLC</name>
<dbReference type="Gene3D" id="2.10.25.10">
    <property type="entry name" value="Laminin"/>
    <property type="match status" value="1"/>
</dbReference>
<keyword evidence="6" id="KW-1185">Reference proteome</keyword>
<evidence type="ECO:0000256" key="1">
    <source>
        <dbReference type="ARBA" id="ARBA00007611"/>
    </source>
</evidence>
<evidence type="ECO:0000259" key="5">
    <source>
        <dbReference type="Pfam" id="PF01826"/>
    </source>
</evidence>
<evidence type="ECO:0000313" key="6">
    <source>
        <dbReference type="Proteomes" id="UP000829291"/>
    </source>
</evidence>
<keyword evidence="3" id="KW-1015">Disulfide bond</keyword>
<dbReference type="PANTHER" id="PTHR23259:SF70">
    <property type="entry name" value="ACCESSORY GLAND PROTEIN ACP62F-RELATED"/>
    <property type="match status" value="1"/>
</dbReference>
<reference evidence="7" key="1">
    <citation type="submission" date="2025-08" db="UniProtKB">
        <authorList>
            <consortium name="RefSeq"/>
        </authorList>
    </citation>
    <scope>IDENTIFICATION</scope>
    <source>
        <tissue evidence="7">Thorax and Abdomen</tissue>
    </source>
</reference>
<feature type="chain" id="PRO_5027092889" evidence="4">
    <location>
        <begin position="24"/>
        <end position="109"/>
    </location>
</feature>
<accession>A0A6J0CDJ9</accession>
<organism evidence="7">
    <name type="scientific">Neodiprion lecontei</name>
    <name type="common">Redheaded pine sawfly</name>
    <dbReference type="NCBI Taxonomy" id="441921"/>
    <lineage>
        <taxon>Eukaryota</taxon>
        <taxon>Metazoa</taxon>
        <taxon>Ecdysozoa</taxon>
        <taxon>Arthropoda</taxon>
        <taxon>Hexapoda</taxon>
        <taxon>Insecta</taxon>
        <taxon>Pterygota</taxon>
        <taxon>Neoptera</taxon>
        <taxon>Endopterygota</taxon>
        <taxon>Hymenoptera</taxon>
        <taxon>Tenthredinoidea</taxon>
        <taxon>Diprionidae</taxon>
        <taxon>Diprioninae</taxon>
        <taxon>Neodiprion</taxon>
    </lineage>
</organism>